<dbReference type="Gene3D" id="4.10.240.10">
    <property type="entry name" value="Zn(2)-C6 fungal-type DNA-binding domain"/>
    <property type="match status" value="1"/>
</dbReference>
<dbReference type="GO" id="GO:0000981">
    <property type="term" value="F:DNA-binding transcription factor activity, RNA polymerase II-specific"/>
    <property type="evidence" value="ECO:0007669"/>
    <property type="project" value="InterPro"/>
</dbReference>
<evidence type="ECO:0000256" key="1">
    <source>
        <dbReference type="ARBA" id="ARBA00023015"/>
    </source>
</evidence>
<dbReference type="AlphaFoldDB" id="A0A9W9V389"/>
<dbReference type="PANTHER" id="PTHR38111">
    <property type="entry name" value="ZN(2)-C6 FUNGAL-TYPE DOMAIN-CONTAINING PROTEIN-RELATED"/>
    <property type="match status" value="1"/>
</dbReference>
<name>A0A9W9V389_9EURO</name>
<dbReference type="CDD" id="cd00067">
    <property type="entry name" value="GAL4"/>
    <property type="match status" value="1"/>
</dbReference>
<accession>A0A9W9V389</accession>
<dbReference type="Proteomes" id="UP001147782">
    <property type="component" value="Unassembled WGS sequence"/>
</dbReference>
<comment type="caution">
    <text evidence="6">The sequence shown here is derived from an EMBL/GenBank/DDBJ whole genome shotgun (WGS) entry which is preliminary data.</text>
</comment>
<dbReference type="SUPFAM" id="SSF57701">
    <property type="entry name" value="Zn2/Cys6 DNA-binding domain"/>
    <property type="match status" value="1"/>
</dbReference>
<reference evidence="6" key="1">
    <citation type="submission" date="2022-11" db="EMBL/GenBank/DDBJ databases">
        <authorList>
            <person name="Petersen C."/>
        </authorList>
    </citation>
    <scope>NUCLEOTIDE SEQUENCE</scope>
    <source>
        <strain evidence="6">IBT 29864</strain>
    </source>
</reference>
<organism evidence="6 7">
    <name type="scientific">Penicillium cataractarum</name>
    <dbReference type="NCBI Taxonomy" id="2100454"/>
    <lineage>
        <taxon>Eukaryota</taxon>
        <taxon>Fungi</taxon>
        <taxon>Dikarya</taxon>
        <taxon>Ascomycota</taxon>
        <taxon>Pezizomycotina</taxon>
        <taxon>Eurotiomycetes</taxon>
        <taxon>Eurotiomycetidae</taxon>
        <taxon>Eurotiales</taxon>
        <taxon>Aspergillaceae</taxon>
        <taxon>Penicillium</taxon>
    </lineage>
</organism>
<dbReference type="PROSITE" id="PS50048">
    <property type="entry name" value="ZN2_CY6_FUNGAL_2"/>
    <property type="match status" value="1"/>
</dbReference>
<dbReference type="GO" id="GO:0003677">
    <property type="term" value="F:DNA binding"/>
    <property type="evidence" value="ECO:0007669"/>
    <property type="project" value="UniProtKB-KW"/>
</dbReference>
<dbReference type="GeneID" id="81442675"/>
<evidence type="ECO:0000313" key="6">
    <source>
        <dbReference type="EMBL" id="KAJ5364870.1"/>
    </source>
</evidence>
<dbReference type="InterPro" id="IPR053178">
    <property type="entry name" value="Osmoadaptation_assoc"/>
</dbReference>
<keyword evidence="4" id="KW-0539">Nucleus</keyword>
<keyword evidence="7" id="KW-1185">Reference proteome</keyword>
<dbReference type="PROSITE" id="PS00463">
    <property type="entry name" value="ZN2_CY6_FUNGAL_1"/>
    <property type="match status" value="1"/>
</dbReference>
<feature type="domain" description="Zn(2)-C6 fungal-type" evidence="5">
    <location>
        <begin position="11"/>
        <end position="38"/>
    </location>
</feature>
<reference evidence="6" key="2">
    <citation type="journal article" date="2023" name="IMA Fungus">
        <title>Comparative genomic study of the Penicillium genus elucidates a diverse pangenome and 15 lateral gene transfer events.</title>
        <authorList>
            <person name="Petersen C."/>
            <person name="Sorensen T."/>
            <person name="Nielsen M.R."/>
            <person name="Sondergaard T.E."/>
            <person name="Sorensen J.L."/>
            <person name="Fitzpatrick D.A."/>
            <person name="Frisvad J.C."/>
            <person name="Nielsen K.L."/>
        </authorList>
    </citation>
    <scope>NUCLEOTIDE SEQUENCE</scope>
    <source>
        <strain evidence="6">IBT 29864</strain>
    </source>
</reference>
<dbReference type="SMART" id="SM00066">
    <property type="entry name" value="GAL4"/>
    <property type="match status" value="1"/>
</dbReference>
<dbReference type="InterPro" id="IPR001138">
    <property type="entry name" value="Zn2Cys6_DnaBD"/>
</dbReference>
<dbReference type="GO" id="GO:0008270">
    <property type="term" value="F:zinc ion binding"/>
    <property type="evidence" value="ECO:0007669"/>
    <property type="project" value="InterPro"/>
</dbReference>
<evidence type="ECO:0000313" key="7">
    <source>
        <dbReference type="Proteomes" id="UP001147782"/>
    </source>
</evidence>
<feature type="non-terminal residue" evidence="6">
    <location>
        <position position="1"/>
    </location>
</feature>
<proteinExistence type="predicted"/>
<keyword evidence="2" id="KW-0238">DNA-binding</keyword>
<sequence length="480" mass="53944">IEMPGVPSSKGCDACRRVKKKCDELKPCSRCRRLQIICIGSGQQRFKFKNAESQQMKTANGERKRARVVISPAKVLANCPRISTQMPGNELATSFANTLTITDVRYDITYYGSFLKEIPRRLGSSVALDASVKAVVTAYPYFRHQNFSPDAYMEYCNSLRALRESLNDPVEAQSPNTLCAVYLITICQSWLGRYDDKLKSHGEAIAHLMKIADLRKCQTSFEKDMIITLTVPVILEAVVNPRIQMGSQWWEDVTRRFSVAPRPRNSNPPRSSNTLSTLAKFPEWIRRPDPYIPEIAVVYLTMRDDADRMGQYLAHWSDPASNSFTDSTAIEHCRYQAGYTLVVTLALILNTLLRAFDPHNTVLITEAYTFCDHIIREAEIACRYRPLGAAYVSLCLVVGCSAAEDPQQLAHIQALLTDYSTDFKEINWIERAMWLRAAFYSHNLRVGSNGNTTSDSDLGGGLLAAAWGEHNGRPESCVLM</sequence>
<gene>
    <name evidence="6" type="ORF">N7496_010583</name>
</gene>
<evidence type="ECO:0000259" key="5">
    <source>
        <dbReference type="PROSITE" id="PS50048"/>
    </source>
</evidence>
<evidence type="ECO:0000256" key="3">
    <source>
        <dbReference type="ARBA" id="ARBA00023163"/>
    </source>
</evidence>
<evidence type="ECO:0000256" key="2">
    <source>
        <dbReference type="ARBA" id="ARBA00023125"/>
    </source>
</evidence>
<protein>
    <recommendedName>
        <fullName evidence="5">Zn(2)-C6 fungal-type domain-containing protein</fullName>
    </recommendedName>
</protein>
<dbReference type="Pfam" id="PF00172">
    <property type="entry name" value="Zn_clus"/>
    <property type="match status" value="1"/>
</dbReference>
<dbReference type="RefSeq" id="XP_056552496.1">
    <property type="nucleotide sequence ID" value="XM_056703496.1"/>
</dbReference>
<evidence type="ECO:0000256" key="4">
    <source>
        <dbReference type="ARBA" id="ARBA00023242"/>
    </source>
</evidence>
<keyword evidence="1" id="KW-0805">Transcription regulation</keyword>
<dbReference type="InterPro" id="IPR036864">
    <property type="entry name" value="Zn2-C6_fun-type_DNA-bd_sf"/>
</dbReference>
<dbReference type="EMBL" id="JAPZBS010000008">
    <property type="protein sequence ID" value="KAJ5364870.1"/>
    <property type="molecule type" value="Genomic_DNA"/>
</dbReference>
<dbReference type="OrthoDB" id="4314040at2759"/>
<keyword evidence="3" id="KW-0804">Transcription</keyword>
<dbReference type="PANTHER" id="PTHR38111:SF11">
    <property type="entry name" value="TRANSCRIPTION FACTOR DOMAIN-CONTAINING PROTEIN-RELATED"/>
    <property type="match status" value="1"/>
</dbReference>